<name>A0A1D3UV17_TANFO</name>
<sequence>MFVSCNFHFNMLCLSGLKKCLRKGGSHHQVFDRLMRIIALFYPPDRCYARQIDGYGHCQLLDMEL</sequence>
<dbReference type="EMBL" id="FMMM01000078">
    <property type="protein sequence ID" value="SCQ23881.1"/>
    <property type="molecule type" value="Genomic_DNA"/>
</dbReference>
<dbReference type="Proteomes" id="UP000182057">
    <property type="component" value="Unassembled WGS sequence"/>
</dbReference>
<accession>A0A1D3UV17</accession>
<evidence type="ECO:0000313" key="1">
    <source>
        <dbReference type="EMBL" id="SCQ23881.1"/>
    </source>
</evidence>
<protein>
    <submittedName>
        <fullName evidence="1">Uncharacterized protein</fullName>
    </submittedName>
</protein>
<reference evidence="1 2" key="1">
    <citation type="submission" date="2016-09" db="EMBL/GenBank/DDBJ databases">
        <authorList>
            <person name="Capua I."/>
            <person name="De Benedictis P."/>
            <person name="Joannis T."/>
            <person name="Lombin L.H."/>
            <person name="Cattoli G."/>
        </authorList>
    </citation>
    <scope>NUCLEOTIDE SEQUENCE [LARGE SCALE GENOMIC DNA]</scope>
    <source>
        <strain evidence="1 2">UB20</strain>
    </source>
</reference>
<proteinExistence type="predicted"/>
<dbReference type="AlphaFoldDB" id="A0A1D3UV17"/>
<organism evidence="1 2">
    <name type="scientific">Tannerella forsythia</name>
    <name type="common">Bacteroides forsythus</name>
    <dbReference type="NCBI Taxonomy" id="28112"/>
    <lineage>
        <taxon>Bacteria</taxon>
        <taxon>Pseudomonadati</taxon>
        <taxon>Bacteroidota</taxon>
        <taxon>Bacteroidia</taxon>
        <taxon>Bacteroidales</taxon>
        <taxon>Tannerellaceae</taxon>
        <taxon>Tannerella</taxon>
    </lineage>
</organism>
<gene>
    <name evidence="1" type="ORF">TFUB20_02191</name>
</gene>
<evidence type="ECO:0000313" key="2">
    <source>
        <dbReference type="Proteomes" id="UP000182057"/>
    </source>
</evidence>